<feature type="compositionally biased region" description="Low complexity" evidence="2">
    <location>
        <begin position="195"/>
        <end position="212"/>
    </location>
</feature>
<evidence type="ECO:0000256" key="2">
    <source>
        <dbReference type="SAM" id="MobiDB-lite"/>
    </source>
</evidence>
<feature type="region of interest" description="Disordered" evidence="2">
    <location>
        <begin position="709"/>
        <end position="729"/>
    </location>
</feature>
<dbReference type="AlphaFoldDB" id="A0A9N9LDI5"/>
<feature type="compositionally biased region" description="Basic and acidic residues" evidence="2">
    <location>
        <begin position="489"/>
        <end position="503"/>
    </location>
</feature>
<sequence length="801" mass="84351">MYVKVPDPTPNCGCDYTDDQGLPSLDEATLSVDALVADSTIDDFGPRLPDQYETAVSRSSTPTVPPGFELPHAHPPPPAVQEAPIKPPSRIVPTSAPFTPSRSASFIPRTATPLSNVSLPDVTPKIVPQTPTSLAKQDVKALATTTGLSKTIVSQSSKTLQSEDFPALDSVKSKAPPVTPSKAPRTPAAGSKKNVPVTPTPTMAVPVTPTPAKSEKRPPPGILNISVPSKPGLKTTTPSEPPSKPSVASSAFPPLPPSTPSASSTQSPLVRGTPKTLRLVPSKTDAPTVGSATPSSVTSVSQPIFPSRQPSLASISRHERPGTPTSEAISDNASITSASLSRASSPPPSKVGSAPVRITTKSKQKKQRQKEKERSEMEAAAAAAAAKVEPEEIAPIMGRKRKQQKEKHIHSAAGGSTPAVSRPPSPGPSESASKPEEVPSKDGRAQPNQKNTIVEPEPEVSRPTPKSKGKGKHRNQAAPPPPPTPSVEAVKEIDEETKQEPVPKKAQTSLTPQVVFEQLVESGQVPAAQDLALLKNPAAYAKASFNDDLDNHPGAAFLQKLTITPEDRASLQAGIPVRKNQGTPHSCMLTPNGDYVRHLAPHEENRFLELQEVLAEEAGPAAFVSTKHHATNGFTLIGGRAVPNGPPSFFPPPKGTPATLDPVSKIQRDEALSYINQYVLPSLSTNSQLEKALNANALDAEMLRSSDPLSFPSWGNDPAGPRASSSHGDISQEGILATGLEGMTARFREGDGGRPLGNVSLLSFSEAEVALQSARKDAEVLDKKLQALIKKNRRLLLGTGH</sequence>
<feature type="compositionally biased region" description="Polar residues" evidence="2">
    <location>
        <begin position="290"/>
        <end position="314"/>
    </location>
</feature>
<dbReference type="EMBL" id="CAJVRM010000066">
    <property type="protein sequence ID" value="CAG8973219.1"/>
    <property type="molecule type" value="Genomic_DNA"/>
</dbReference>
<feature type="compositionally biased region" description="Basic and acidic residues" evidence="2">
    <location>
        <begin position="433"/>
        <end position="444"/>
    </location>
</feature>
<keyword evidence="1" id="KW-0175">Coiled coil</keyword>
<feature type="compositionally biased region" description="Polar residues" evidence="2">
    <location>
        <begin position="323"/>
        <end position="332"/>
    </location>
</feature>
<feature type="coiled-coil region" evidence="1">
    <location>
        <begin position="764"/>
        <end position="791"/>
    </location>
</feature>
<dbReference type="OrthoDB" id="1923159at2759"/>
<name>A0A9N9LDI5_9HELO</name>
<evidence type="ECO:0000256" key="1">
    <source>
        <dbReference type="SAM" id="Coils"/>
    </source>
</evidence>
<feature type="compositionally biased region" description="Low complexity" evidence="2">
    <location>
        <begin position="378"/>
        <end position="387"/>
    </location>
</feature>
<keyword evidence="4" id="KW-1185">Reference proteome</keyword>
<protein>
    <submittedName>
        <fullName evidence="3">Uncharacterized protein</fullName>
    </submittedName>
</protein>
<evidence type="ECO:0000313" key="3">
    <source>
        <dbReference type="EMBL" id="CAG8973219.1"/>
    </source>
</evidence>
<gene>
    <name evidence="3" type="ORF">HYALB_00006388</name>
</gene>
<feature type="compositionally biased region" description="Low complexity" evidence="2">
    <location>
        <begin position="333"/>
        <end position="344"/>
    </location>
</feature>
<reference evidence="3" key="1">
    <citation type="submission" date="2021-07" db="EMBL/GenBank/DDBJ databases">
        <authorList>
            <person name="Durling M."/>
        </authorList>
    </citation>
    <scope>NUCLEOTIDE SEQUENCE</scope>
</reference>
<organism evidence="3 4">
    <name type="scientific">Hymenoscyphus albidus</name>
    <dbReference type="NCBI Taxonomy" id="595503"/>
    <lineage>
        <taxon>Eukaryota</taxon>
        <taxon>Fungi</taxon>
        <taxon>Dikarya</taxon>
        <taxon>Ascomycota</taxon>
        <taxon>Pezizomycotina</taxon>
        <taxon>Leotiomycetes</taxon>
        <taxon>Helotiales</taxon>
        <taxon>Helotiaceae</taxon>
        <taxon>Hymenoscyphus</taxon>
    </lineage>
</organism>
<evidence type="ECO:0000313" key="4">
    <source>
        <dbReference type="Proteomes" id="UP000701801"/>
    </source>
</evidence>
<feature type="compositionally biased region" description="Basic residues" evidence="2">
    <location>
        <begin position="398"/>
        <end position="410"/>
    </location>
</feature>
<feature type="region of interest" description="Disordered" evidence="2">
    <location>
        <begin position="151"/>
        <end position="506"/>
    </location>
</feature>
<accession>A0A9N9LDI5</accession>
<feature type="compositionally biased region" description="Basic residues" evidence="2">
    <location>
        <begin position="465"/>
        <end position="475"/>
    </location>
</feature>
<proteinExistence type="predicted"/>
<feature type="region of interest" description="Disordered" evidence="2">
    <location>
        <begin position="52"/>
        <end position="107"/>
    </location>
</feature>
<dbReference type="Proteomes" id="UP000701801">
    <property type="component" value="Unassembled WGS sequence"/>
</dbReference>
<comment type="caution">
    <text evidence="3">The sequence shown here is derived from an EMBL/GenBank/DDBJ whole genome shotgun (WGS) entry which is preliminary data.</text>
</comment>
<feature type="compositionally biased region" description="Basic residues" evidence="2">
    <location>
        <begin position="360"/>
        <end position="369"/>
    </location>
</feature>
<feature type="compositionally biased region" description="Polar residues" evidence="2">
    <location>
        <begin position="151"/>
        <end position="162"/>
    </location>
</feature>